<feature type="non-terminal residue" evidence="3">
    <location>
        <position position="1"/>
    </location>
</feature>
<dbReference type="PANTHER" id="PTHR35585:SF1">
    <property type="entry name" value="HHE DOMAIN PROTEIN (AFU_ORTHOLOGUE AFUA_4G00730)"/>
    <property type="match status" value="1"/>
</dbReference>
<dbReference type="Pfam" id="PF01814">
    <property type="entry name" value="Hemerythrin"/>
    <property type="match status" value="1"/>
</dbReference>
<dbReference type="Gene3D" id="1.20.120.520">
    <property type="entry name" value="nmb1532 protein domain like"/>
    <property type="match status" value="1"/>
</dbReference>
<evidence type="ECO:0000259" key="2">
    <source>
        <dbReference type="Pfam" id="PF01814"/>
    </source>
</evidence>
<organism evidence="3">
    <name type="scientific">marine metagenome</name>
    <dbReference type="NCBI Taxonomy" id="408172"/>
    <lineage>
        <taxon>unclassified sequences</taxon>
        <taxon>metagenomes</taxon>
        <taxon>ecological metagenomes</taxon>
    </lineage>
</organism>
<feature type="domain" description="Hemerythrin-like" evidence="2">
    <location>
        <begin position="14"/>
        <end position="130"/>
    </location>
</feature>
<name>A0A381YQY2_9ZZZZ</name>
<sequence>VKRHPALIPLSLDHHDALVLAQGLILGRSKAPRSDWPTSRTAQIKRVVGFFTETLQPHFTAEETWVFPGAVRFLQDGPALVQNLISEHEQIRGLIRGLEQNPTSNLETRLPTLGRLLESHIRTEERVLFESMQRELPIADLEALGAQLARLPARGPSCRAHYDSPDNTDARSKRSADCNNF</sequence>
<reference evidence="3" key="1">
    <citation type="submission" date="2018-05" db="EMBL/GenBank/DDBJ databases">
        <authorList>
            <person name="Lanie J.A."/>
            <person name="Ng W.-L."/>
            <person name="Kazmierczak K.M."/>
            <person name="Andrzejewski T.M."/>
            <person name="Davidsen T.M."/>
            <person name="Wayne K.J."/>
            <person name="Tettelin H."/>
            <person name="Glass J.I."/>
            <person name="Rusch D."/>
            <person name="Podicherti R."/>
            <person name="Tsui H.-C.T."/>
            <person name="Winkler M.E."/>
        </authorList>
    </citation>
    <scope>NUCLEOTIDE SEQUENCE</scope>
</reference>
<evidence type="ECO:0000256" key="1">
    <source>
        <dbReference type="SAM" id="MobiDB-lite"/>
    </source>
</evidence>
<feature type="region of interest" description="Disordered" evidence="1">
    <location>
        <begin position="155"/>
        <end position="181"/>
    </location>
</feature>
<dbReference type="EMBL" id="UINC01018727">
    <property type="protein sequence ID" value="SVA78917.1"/>
    <property type="molecule type" value="Genomic_DNA"/>
</dbReference>
<dbReference type="AlphaFoldDB" id="A0A381YQY2"/>
<gene>
    <name evidence="3" type="ORF">METZ01_LOCUS131771</name>
</gene>
<protein>
    <recommendedName>
        <fullName evidence="2">Hemerythrin-like domain-containing protein</fullName>
    </recommendedName>
</protein>
<accession>A0A381YQY2</accession>
<dbReference type="InterPro" id="IPR012312">
    <property type="entry name" value="Hemerythrin-like"/>
</dbReference>
<proteinExistence type="predicted"/>
<feature type="compositionally biased region" description="Basic and acidic residues" evidence="1">
    <location>
        <begin position="160"/>
        <end position="181"/>
    </location>
</feature>
<evidence type="ECO:0000313" key="3">
    <source>
        <dbReference type="EMBL" id="SVA78917.1"/>
    </source>
</evidence>
<dbReference type="PANTHER" id="PTHR35585">
    <property type="entry name" value="HHE DOMAIN PROTEIN (AFU_ORTHOLOGUE AFUA_4G00730)"/>
    <property type="match status" value="1"/>
</dbReference>